<dbReference type="EMBL" id="JAPYKO010000003">
    <property type="protein sequence ID" value="MEI9402026.1"/>
    <property type="molecule type" value="Genomic_DNA"/>
</dbReference>
<name>A0ABU8KA21_9HYPH</name>
<evidence type="ECO:0000313" key="2">
    <source>
        <dbReference type="Proteomes" id="UP001366503"/>
    </source>
</evidence>
<dbReference type="RefSeq" id="WP_337092345.1">
    <property type="nucleotide sequence ID" value="NZ_JAPYKO010000003.1"/>
</dbReference>
<sequence length="81" mass="9139">MPLVSFCLAEDKAGKWQLAFDREALHLRVEFIRFGSTPVSKGWMSVEDFLAWTPRNPLHRQALDCFLGFLAKAIADESPAS</sequence>
<comment type="caution">
    <text evidence="1">The sequence shown here is derived from an EMBL/GenBank/DDBJ whole genome shotgun (WGS) entry which is preliminary data.</text>
</comment>
<evidence type="ECO:0000313" key="1">
    <source>
        <dbReference type="EMBL" id="MEI9402026.1"/>
    </source>
</evidence>
<gene>
    <name evidence="1" type="ORF">O7A05_07590</name>
</gene>
<reference evidence="1 2" key="1">
    <citation type="submission" date="2022-12" db="EMBL/GenBank/DDBJ databases">
        <authorList>
            <person name="Muema E."/>
        </authorList>
    </citation>
    <scope>NUCLEOTIDE SEQUENCE [LARGE SCALE GENOMIC DNA]</scope>
    <source>
        <strain evidence="2">1330</strain>
    </source>
</reference>
<accession>A0ABU8KA21</accession>
<protein>
    <submittedName>
        <fullName evidence="1">Uncharacterized protein</fullName>
    </submittedName>
</protein>
<proteinExistence type="predicted"/>
<organism evidence="1 2">
    <name type="scientific">Mesorhizobium argentiipisi</name>
    <dbReference type="NCBI Taxonomy" id="3015175"/>
    <lineage>
        <taxon>Bacteria</taxon>
        <taxon>Pseudomonadati</taxon>
        <taxon>Pseudomonadota</taxon>
        <taxon>Alphaproteobacteria</taxon>
        <taxon>Hyphomicrobiales</taxon>
        <taxon>Phyllobacteriaceae</taxon>
        <taxon>Mesorhizobium</taxon>
    </lineage>
</organism>
<dbReference type="Proteomes" id="UP001366503">
    <property type="component" value="Unassembled WGS sequence"/>
</dbReference>
<keyword evidence="2" id="KW-1185">Reference proteome</keyword>